<evidence type="ECO:0000256" key="3">
    <source>
        <dbReference type="ARBA" id="ARBA00023163"/>
    </source>
</evidence>
<dbReference type="GO" id="GO:0097367">
    <property type="term" value="F:carbohydrate derivative binding"/>
    <property type="evidence" value="ECO:0007669"/>
    <property type="project" value="InterPro"/>
</dbReference>
<dbReference type="CDD" id="cd05013">
    <property type="entry name" value="SIS_RpiR"/>
    <property type="match status" value="1"/>
</dbReference>
<evidence type="ECO:0000259" key="5">
    <source>
        <dbReference type="PROSITE" id="PS51464"/>
    </source>
</evidence>
<protein>
    <submittedName>
        <fullName evidence="6">RpiR family transcriptional regulator</fullName>
    </submittedName>
</protein>
<dbReference type="GO" id="GO:0003677">
    <property type="term" value="F:DNA binding"/>
    <property type="evidence" value="ECO:0007669"/>
    <property type="project" value="UniProtKB-KW"/>
</dbReference>
<keyword evidence="3" id="KW-0804">Transcription</keyword>
<dbReference type="PROSITE" id="PS51464">
    <property type="entry name" value="SIS"/>
    <property type="match status" value="1"/>
</dbReference>
<keyword evidence="2" id="KW-0238">DNA-binding</keyword>
<dbReference type="Pfam" id="PF01418">
    <property type="entry name" value="HTH_6"/>
    <property type="match status" value="1"/>
</dbReference>
<dbReference type="OrthoDB" id="370421at2"/>
<dbReference type="SUPFAM" id="SSF46689">
    <property type="entry name" value="Homeodomain-like"/>
    <property type="match status" value="1"/>
</dbReference>
<dbReference type="PROSITE" id="PS51071">
    <property type="entry name" value="HTH_RPIR"/>
    <property type="match status" value="1"/>
</dbReference>
<dbReference type="InterPro" id="IPR000281">
    <property type="entry name" value="HTH_RpiR"/>
</dbReference>
<dbReference type="GO" id="GO:0003700">
    <property type="term" value="F:DNA-binding transcription factor activity"/>
    <property type="evidence" value="ECO:0007669"/>
    <property type="project" value="InterPro"/>
</dbReference>
<dbReference type="Gene3D" id="3.40.50.10490">
    <property type="entry name" value="Glucose-6-phosphate isomerase like protein, domain 1"/>
    <property type="match status" value="1"/>
</dbReference>
<dbReference type="InterPro" id="IPR035472">
    <property type="entry name" value="RpiR-like_SIS"/>
</dbReference>
<dbReference type="GO" id="GO:1901135">
    <property type="term" value="P:carbohydrate derivative metabolic process"/>
    <property type="evidence" value="ECO:0007669"/>
    <property type="project" value="InterPro"/>
</dbReference>
<dbReference type="InterPro" id="IPR036388">
    <property type="entry name" value="WH-like_DNA-bd_sf"/>
</dbReference>
<dbReference type="InterPro" id="IPR009057">
    <property type="entry name" value="Homeodomain-like_sf"/>
</dbReference>
<evidence type="ECO:0000259" key="4">
    <source>
        <dbReference type="PROSITE" id="PS51071"/>
    </source>
</evidence>
<dbReference type="RefSeq" id="WP_097150668.1">
    <property type="nucleotide sequence ID" value="NZ_OBQC01000014.1"/>
</dbReference>
<dbReference type="PANTHER" id="PTHR30514">
    <property type="entry name" value="GLUCOKINASE"/>
    <property type="match status" value="1"/>
</dbReference>
<reference evidence="7" key="1">
    <citation type="submission" date="2017-08" db="EMBL/GenBank/DDBJ databases">
        <authorList>
            <person name="Varghese N."/>
            <person name="Submissions S."/>
        </authorList>
    </citation>
    <scope>NUCLEOTIDE SEQUENCE [LARGE SCALE GENOMIC DNA]</scope>
    <source>
        <strain evidence="7">JC23</strain>
    </source>
</reference>
<dbReference type="EMBL" id="OBQC01000014">
    <property type="protein sequence ID" value="SOC43139.1"/>
    <property type="molecule type" value="Genomic_DNA"/>
</dbReference>
<accession>A0A285UMS7</accession>
<gene>
    <name evidence="6" type="ORF">SAMN05877842_11492</name>
</gene>
<keyword evidence="1" id="KW-0805">Transcription regulation</keyword>
<keyword evidence="7" id="KW-1185">Reference proteome</keyword>
<dbReference type="PANTHER" id="PTHR30514:SF10">
    <property type="entry name" value="MURR_RPIR FAMILY TRANSCRIPTIONAL REGULATOR"/>
    <property type="match status" value="1"/>
</dbReference>
<evidence type="ECO:0000313" key="6">
    <source>
        <dbReference type="EMBL" id="SOC43139.1"/>
    </source>
</evidence>
<name>A0A285UMS7_9BACL</name>
<dbReference type="Gene3D" id="1.10.10.10">
    <property type="entry name" value="Winged helix-like DNA-binding domain superfamily/Winged helix DNA-binding domain"/>
    <property type="match status" value="1"/>
</dbReference>
<dbReference type="InterPro" id="IPR001347">
    <property type="entry name" value="SIS_dom"/>
</dbReference>
<evidence type="ECO:0000313" key="7">
    <source>
        <dbReference type="Proteomes" id="UP000219252"/>
    </source>
</evidence>
<organism evidence="6 7">
    <name type="scientific">Ureibacillus acetophenoni</name>
    <dbReference type="NCBI Taxonomy" id="614649"/>
    <lineage>
        <taxon>Bacteria</taxon>
        <taxon>Bacillati</taxon>
        <taxon>Bacillota</taxon>
        <taxon>Bacilli</taxon>
        <taxon>Bacillales</taxon>
        <taxon>Caryophanaceae</taxon>
        <taxon>Ureibacillus</taxon>
    </lineage>
</organism>
<dbReference type="SUPFAM" id="SSF53697">
    <property type="entry name" value="SIS domain"/>
    <property type="match status" value="1"/>
</dbReference>
<feature type="domain" description="SIS" evidence="5">
    <location>
        <begin position="124"/>
        <end position="264"/>
    </location>
</feature>
<sequence>MNDGMEKIRQGISTLKPSEQKVAQYIIENYEKVLTMPIAKLAKECNTSEPTIIRMCRSLQFKGFRDLKLSISASVYNKKFEIDRYKDLSTKLSILEITNFVSHNNLLSIEDTLSVLDVREVEKAVNLLNHSRRILAIGVGASAIVALDFEQKCKRINRWCDALWDSHSQLTSAVHLTANDTVLAISYSGETKEIMDTIKIAKQNNAKIISLTSFGNNSIQKMADINLFASSQEESIRSSATASRIAQLNIIDILYTGLASMNYEQSVEYLDRTREAIDTIFQK</sequence>
<dbReference type="InterPro" id="IPR047640">
    <property type="entry name" value="RpiR-like"/>
</dbReference>
<dbReference type="AlphaFoldDB" id="A0A285UMS7"/>
<evidence type="ECO:0000256" key="2">
    <source>
        <dbReference type="ARBA" id="ARBA00023125"/>
    </source>
</evidence>
<proteinExistence type="predicted"/>
<feature type="domain" description="HTH rpiR-type" evidence="4">
    <location>
        <begin position="2"/>
        <end position="78"/>
    </location>
</feature>
<dbReference type="Proteomes" id="UP000219252">
    <property type="component" value="Unassembled WGS sequence"/>
</dbReference>
<evidence type="ECO:0000256" key="1">
    <source>
        <dbReference type="ARBA" id="ARBA00023015"/>
    </source>
</evidence>
<dbReference type="InterPro" id="IPR046348">
    <property type="entry name" value="SIS_dom_sf"/>
</dbReference>
<dbReference type="Pfam" id="PF01380">
    <property type="entry name" value="SIS"/>
    <property type="match status" value="1"/>
</dbReference>